<evidence type="ECO:0000256" key="3">
    <source>
        <dbReference type="ARBA" id="ARBA00022525"/>
    </source>
</evidence>
<keyword evidence="3 4" id="KW-0964">Secreted</keyword>
<dbReference type="RefSeq" id="XP_027348227.1">
    <property type="nucleotide sequence ID" value="XM_027492426.1"/>
</dbReference>
<dbReference type="GO" id="GO:0009699">
    <property type="term" value="P:phenylpropanoid biosynthetic process"/>
    <property type="evidence" value="ECO:0007669"/>
    <property type="project" value="UniProtKB-ARBA"/>
</dbReference>
<comment type="subunit">
    <text evidence="2 4">Homodimer.</text>
</comment>
<dbReference type="KEGG" id="aprc:113859723"/>
<dbReference type="GeneID" id="113859723"/>
<evidence type="ECO:0000313" key="5">
    <source>
        <dbReference type="Proteomes" id="UP000694853"/>
    </source>
</evidence>
<sequence length="186" mass="20192">MVPSIQSPTKFMSLSMLLISIIMMVCEVNGQLLPPSQRTIVLYLQDIAQGPNATVAPVIGLRGKDWSFNTFGTIFVVGDPLTLNPSPSSTTVGWAQGLLVATAHDGANVNVVLSIVFNNLEFKGSSLQLQGISNQRENDKEVSVVSGTGMFRFARGFASFHTIIYDPDLAHSVIRLTINLRQTIEN</sequence>
<evidence type="ECO:0000256" key="2">
    <source>
        <dbReference type="ARBA" id="ARBA00011738"/>
    </source>
</evidence>
<name>A0A8B8KWE8_ABRPR</name>
<dbReference type="OrthoDB" id="1925209at2759"/>
<evidence type="ECO:0000256" key="4">
    <source>
        <dbReference type="RuleBase" id="RU363099"/>
    </source>
</evidence>
<dbReference type="InterPro" id="IPR044859">
    <property type="entry name" value="Allene_oxi_cyc_Dirigent"/>
</dbReference>
<gene>
    <name evidence="6" type="primary">LOC113859723</name>
</gene>
<reference evidence="6" key="2">
    <citation type="submission" date="2025-08" db="UniProtKB">
        <authorList>
            <consortium name="RefSeq"/>
        </authorList>
    </citation>
    <scope>IDENTIFICATION</scope>
    <source>
        <tissue evidence="6">Young leaves</tissue>
    </source>
</reference>
<dbReference type="GO" id="GO:0048046">
    <property type="term" value="C:apoplast"/>
    <property type="evidence" value="ECO:0007669"/>
    <property type="project" value="UniProtKB-SubCell"/>
</dbReference>
<proteinExistence type="inferred from homology"/>
<reference evidence="5" key="1">
    <citation type="journal article" date="2019" name="Toxins">
        <title>Detection of Abrin-Like and Prepropulchellin-Like Toxin Genes and Transcripts Using Whole Genome Sequencing and Full-Length Transcript Sequencing of Abrus precatorius.</title>
        <authorList>
            <person name="Hovde B.T."/>
            <person name="Daligault H.E."/>
            <person name="Hanschen E.R."/>
            <person name="Kunde Y.A."/>
            <person name="Johnson M.B."/>
            <person name="Starkenburg S.R."/>
            <person name="Johnson S.L."/>
        </authorList>
    </citation>
    <scope>NUCLEOTIDE SEQUENCE [LARGE SCALE GENOMIC DNA]</scope>
</reference>
<feature type="chain" id="PRO_5034750653" description="Dirigent protein" evidence="4">
    <location>
        <begin position="31"/>
        <end position="186"/>
    </location>
</feature>
<keyword evidence="4" id="KW-0052">Apoplast</keyword>
<keyword evidence="4" id="KW-0732">Signal</keyword>
<comment type="subcellular location">
    <subcellularLocation>
        <location evidence="4">Secreted</location>
        <location evidence="4">Extracellular space</location>
        <location evidence="4">Apoplast</location>
    </subcellularLocation>
</comment>
<evidence type="ECO:0000313" key="6">
    <source>
        <dbReference type="RefSeq" id="XP_027348227.1"/>
    </source>
</evidence>
<accession>A0A8B8KWE8</accession>
<comment type="similarity">
    <text evidence="1 4">Belongs to the plant dirigent protein family.</text>
</comment>
<evidence type="ECO:0000256" key="1">
    <source>
        <dbReference type="ARBA" id="ARBA00010746"/>
    </source>
</evidence>
<keyword evidence="5" id="KW-1185">Reference proteome</keyword>
<dbReference type="PANTHER" id="PTHR21495">
    <property type="entry name" value="NUCLEOPORIN-RELATED"/>
    <property type="match status" value="1"/>
</dbReference>
<protein>
    <recommendedName>
        <fullName evidence="4">Dirigent protein</fullName>
    </recommendedName>
</protein>
<dbReference type="AlphaFoldDB" id="A0A8B8KWE8"/>
<comment type="function">
    <text evidence="4">Dirigent proteins impart stereoselectivity on the phenoxy radical-coupling reaction, yielding optically active lignans from two molecules of coniferyl alcohol in the biosynthesis of lignans, flavonolignans, and alkaloids and thus plays a central role in plant secondary metabolism.</text>
</comment>
<feature type="signal peptide" evidence="4">
    <location>
        <begin position="1"/>
        <end position="30"/>
    </location>
</feature>
<dbReference type="InterPro" id="IPR004265">
    <property type="entry name" value="Dirigent"/>
</dbReference>
<dbReference type="Gene3D" id="2.40.480.10">
    <property type="entry name" value="Allene oxide cyclase-like"/>
    <property type="match status" value="1"/>
</dbReference>
<dbReference type="Pfam" id="PF03018">
    <property type="entry name" value="Dirigent"/>
    <property type="match status" value="1"/>
</dbReference>
<dbReference type="Proteomes" id="UP000694853">
    <property type="component" value="Unplaced"/>
</dbReference>
<organism evidence="5 6">
    <name type="scientific">Abrus precatorius</name>
    <name type="common">Indian licorice</name>
    <name type="synonym">Glycine abrus</name>
    <dbReference type="NCBI Taxonomy" id="3816"/>
    <lineage>
        <taxon>Eukaryota</taxon>
        <taxon>Viridiplantae</taxon>
        <taxon>Streptophyta</taxon>
        <taxon>Embryophyta</taxon>
        <taxon>Tracheophyta</taxon>
        <taxon>Spermatophyta</taxon>
        <taxon>Magnoliopsida</taxon>
        <taxon>eudicotyledons</taxon>
        <taxon>Gunneridae</taxon>
        <taxon>Pentapetalae</taxon>
        <taxon>rosids</taxon>
        <taxon>fabids</taxon>
        <taxon>Fabales</taxon>
        <taxon>Fabaceae</taxon>
        <taxon>Papilionoideae</taxon>
        <taxon>50 kb inversion clade</taxon>
        <taxon>NPAAA clade</taxon>
        <taxon>indigoferoid/millettioid clade</taxon>
        <taxon>Abreae</taxon>
        <taxon>Abrus</taxon>
    </lineage>
</organism>